<sequence length="496" mass="53302">MKRTLTMLFWFGVMFAHFVGIMAAAYLLGGLVEDVFPGASRLTNLVILMVAVVMGIASLLTVAERKWSSLMQNRIGPNRARINLPGLKDKALVGIPHFLADGMKMLFKEDFIPATANKLLYNLGPMLAFAPVFALFAVVPAGPTVSVFGKTVDMVVATPDFGILYVFAIASLAVYGTSLAGWSSNNKFALLGGVRAASQMISYEVALGLSLVGLMMAFSTVQLPTFVGNVANELGTGVAASGQARYLWSANFGGFDIGIPAWGFLLQPLGFFLFFAAAFAETKRAPFDTPEGESEIIGYFVEYSGMKFGLFMISEFVEIVVLSGLVVVLFFGGYHLPFGGEWLSNLPVMREHGWLYGTILGTVFWAKVMFFVWLQLAIRWTFLRFRYDQIQTLGWKILLPLGLINVFATGALVLWDPSLRALAIFGILQIGILVALTMSRKEAGTEGHGHGGAHGGHGHDAHGHDAHGHGLPAHGHAAHAAPHPAGAHSGAATASH</sequence>
<feature type="transmembrane region" description="Helical" evidence="5">
    <location>
        <begin position="316"/>
        <end position="334"/>
    </location>
</feature>
<feature type="region of interest" description="Disordered" evidence="7">
    <location>
        <begin position="444"/>
        <end position="496"/>
    </location>
</feature>
<proteinExistence type="inferred from homology"/>
<dbReference type="HAMAP" id="MF_01350">
    <property type="entry name" value="NDH1_NuoH"/>
    <property type="match status" value="1"/>
</dbReference>
<accession>A0ABY9X0J2</accession>
<organism evidence="8 9">
    <name type="scientific">Archangium minus</name>
    <dbReference type="NCBI Taxonomy" id="83450"/>
    <lineage>
        <taxon>Bacteria</taxon>
        <taxon>Pseudomonadati</taxon>
        <taxon>Myxococcota</taxon>
        <taxon>Myxococcia</taxon>
        <taxon>Myxococcales</taxon>
        <taxon>Cystobacterineae</taxon>
        <taxon>Archangiaceae</taxon>
        <taxon>Archangium</taxon>
    </lineage>
</organism>
<keyword evidence="3 5" id="KW-1133">Transmembrane helix</keyword>
<gene>
    <name evidence="5" type="primary">nuoH</name>
    <name evidence="8" type="ORF">F0U60_36010</name>
</gene>
<dbReference type="InterPro" id="IPR001694">
    <property type="entry name" value="NADH_UbQ_OxRdtase_su1/FPO"/>
</dbReference>
<dbReference type="EMBL" id="CP043494">
    <property type="protein sequence ID" value="WNG48924.1"/>
    <property type="molecule type" value="Genomic_DNA"/>
</dbReference>
<comment type="subcellular location">
    <subcellularLocation>
        <location evidence="5 6">Cell membrane</location>
        <topology evidence="5 6">Multi-pass membrane protein</topology>
    </subcellularLocation>
    <subcellularLocation>
        <location evidence="1">Membrane</location>
        <topology evidence="1">Multi-pass membrane protein</topology>
    </subcellularLocation>
</comment>
<keyword evidence="2 5" id="KW-0812">Transmembrane</keyword>
<comment type="subunit">
    <text evidence="5">NDH-1 is composed of 14 different subunits. Subunits NuoA, H, J, K, L, M, N constitute the membrane sector of the complex.</text>
</comment>
<keyword evidence="5" id="KW-1003">Cell membrane</keyword>
<feature type="transmembrane region" description="Helical" evidence="5">
    <location>
        <begin position="397"/>
        <end position="415"/>
    </location>
</feature>
<reference evidence="8 9" key="1">
    <citation type="submission" date="2019-08" db="EMBL/GenBank/DDBJ databases">
        <title>Archangium and Cystobacter genomes.</title>
        <authorList>
            <person name="Chen I.-C.K."/>
            <person name="Wielgoss S."/>
        </authorList>
    </citation>
    <scope>NUCLEOTIDE SEQUENCE [LARGE SCALE GENOMIC DNA]</scope>
    <source>
        <strain evidence="8 9">Cbm 6</strain>
    </source>
</reference>
<dbReference type="PANTHER" id="PTHR11432">
    <property type="entry name" value="NADH DEHYDROGENASE SUBUNIT 1"/>
    <property type="match status" value="1"/>
</dbReference>
<keyword evidence="4 5" id="KW-0472">Membrane</keyword>
<evidence type="ECO:0000256" key="3">
    <source>
        <dbReference type="ARBA" id="ARBA00022989"/>
    </source>
</evidence>
<dbReference type="RefSeq" id="WP_395806586.1">
    <property type="nucleotide sequence ID" value="NZ_CP043494.1"/>
</dbReference>
<feature type="transmembrane region" description="Helical" evidence="5">
    <location>
        <begin position="162"/>
        <end position="182"/>
    </location>
</feature>
<evidence type="ECO:0000313" key="9">
    <source>
        <dbReference type="Proteomes" id="UP001611383"/>
    </source>
</evidence>
<feature type="transmembrane region" description="Helical" evidence="5">
    <location>
        <begin position="119"/>
        <end position="142"/>
    </location>
</feature>
<dbReference type="Proteomes" id="UP001611383">
    <property type="component" value="Chromosome"/>
</dbReference>
<keyword evidence="9" id="KW-1185">Reference proteome</keyword>
<evidence type="ECO:0000256" key="2">
    <source>
        <dbReference type="ARBA" id="ARBA00022692"/>
    </source>
</evidence>
<feature type="transmembrane region" description="Helical" evidence="5">
    <location>
        <begin position="7"/>
        <end position="29"/>
    </location>
</feature>
<comment type="caution">
    <text evidence="5">Lacks conserved residue(s) required for the propagation of feature annotation.</text>
</comment>
<name>A0ABY9X0J2_9BACT</name>
<evidence type="ECO:0000256" key="6">
    <source>
        <dbReference type="RuleBase" id="RU000471"/>
    </source>
</evidence>
<evidence type="ECO:0000256" key="1">
    <source>
        <dbReference type="ARBA" id="ARBA00004141"/>
    </source>
</evidence>
<feature type="transmembrane region" description="Helical" evidence="5">
    <location>
        <begin position="421"/>
        <end position="438"/>
    </location>
</feature>
<evidence type="ECO:0000256" key="7">
    <source>
        <dbReference type="SAM" id="MobiDB-lite"/>
    </source>
</evidence>
<comment type="similarity">
    <text evidence="5 6">Belongs to the complex I subunit 1 family.</text>
</comment>
<keyword evidence="5" id="KW-0874">Quinone</keyword>
<evidence type="ECO:0000256" key="5">
    <source>
        <dbReference type="HAMAP-Rule" id="MF_01350"/>
    </source>
</evidence>
<comment type="function">
    <text evidence="5">NDH-1 shuttles electrons from NADH, via FMN and iron-sulfur (Fe-S) centers, to quinones in the respiratory chain. The immediate electron acceptor for the enzyme in this species is believed to be ubiquinone. Couples the redox reaction to proton translocation (for every two electrons transferred, four hydrogen ions are translocated across the cytoplasmic membrane), and thus conserves the redox energy in a proton gradient. This subunit may bind ubiquinone.</text>
</comment>
<evidence type="ECO:0000256" key="4">
    <source>
        <dbReference type="ARBA" id="ARBA00023136"/>
    </source>
</evidence>
<evidence type="ECO:0000313" key="8">
    <source>
        <dbReference type="EMBL" id="WNG48924.1"/>
    </source>
</evidence>
<comment type="catalytic activity">
    <reaction evidence="5">
        <text>a quinone + NADH + 5 H(+)(in) = a quinol + NAD(+) + 4 H(+)(out)</text>
        <dbReference type="Rhea" id="RHEA:57888"/>
        <dbReference type="ChEBI" id="CHEBI:15378"/>
        <dbReference type="ChEBI" id="CHEBI:24646"/>
        <dbReference type="ChEBI" id="CHEBI:57540"/>
        <dbReference type="ChEBI" id="CHEBI:57945"/>
        <dbReference type="ChEBI" id="CHEBI:132124"/>
    </reaction>
</comment>
<keyword evidence="5" id="KW-0830">Ubiquinone</keyword>
<feature type="transmembrane region" description="Helical" evidence="5">
    <location>
        <begin position="354"/>
        <end position="376"/>
    </location>
</feature>
<dbReference type="EC" id="7.1.1.-" evidence="5"/>
<feature type="transmembrane region" description="Helical" evidence="5">
    <location>
        <begin position="41"/>
        <end position="63"/>
    </location>
</feature>
<feature type="transmembrane region" description="Helical" evidence="5">
    <location>
        <begin position="257"/>
        <end position="280"/>
    </location>
</feature>
<dbReference type="Pfam" id="PF00146">
    <property type="entry name" value="NADHdh"/>
    <property type="match status" value="1"/>
</dbReference>
<feature type="compositionally biased region" description="Low complexity" evidence="7">
    <location>
        <begin position="469"/>
        <end position="496"/>
    </location>
</feature>
<feature type="transmembrane region" description="Helical" evidence="5">
    <location>
        <begin position="203"/>
        <end position="223"/>
    </location>
</feature>
<feature type="compositionally biased region" description="Basic and acidic residues" evidence="7">
    <location>
        <begin position="457"/>
        <end position="468"/>
    </location>
</feature>
<dbReference type="PANTHER" id="PTHR11432:SF3">
    <property type="entry name" value="NADH-UBIQUINONE OXIDOREDUCTASE CHAIN 1"/>
    <property type="match status" value="1"/>
</dbReference>
<keyword evidence="5 6" id="KW-0520">NAD</keyword>
<protein>
    <recommendedName>
        <fullName evidence="5">NADH-quinone oxidoreductase subunit H</fullName>
        <ecNumber evidence="5">7.1.1.-</ecNumber>
    </recommendedName>
    <alternativeName>
        <fullName evidence="5">NADH dehydrogenase I subunit H</fullName>
    </alternativeName>
    <alternativeName>
        <fullName evidence="5">NDH-1 subunit H</fullName>
    </alternativeName>
</protein>
<keyword evidence="5" id="KW-1278">Translocase</keyword>